<dbReference type="SUPFAM" id="SSF53335">
    <property type="entry name" value="S-adenosyl-L-methionine-dependent methyltransferases"/>
    <property type="match status" value="1"/>
</dbReference>
<dbReference type="RefSeq" id="WP_173291386.1">
    <property type="nucleotide sequence ID" value="NZ_AP021888.1"/>
</dbReference>
<evidence type="ECO:0000259" key="1">
    <source>
        <dbReference type="PROSITE" id="PS50206"/>
    </source>
</evidence>
<dbReference type="InterPro" id="IPR001763">
    <property type="entry name" value="Rhodanese-like_dom"/>
</dbReference>
<dbReference type="Gene3D" id="3.40.50.150">
    <property type="entry name" value="Vaccinia Virus protein VP39"/>
    <property type="match status" value="1"/>
</dbReference>
<name>A0A6F8PNN4_9GAMM</name>
<evidence type="ECO:0000313" key="3">
    <source>
        <dbReference type="Proteomes" id="UP000501466"/>
    </source>
</evidence>
<dbReference type="Pfam" id="PF13847">
    <property type="entry name" value="Methyltransf_31"/>
    <property type="match status" value="1"/>
</dbReference>
<dbReference type="InterPro" id="IPR029063">
    <property type="entry name" value="SAM-dependent_MTases_sf"/>
</dbReference>
<accession>A0A6F8PNN4</accession>
<dbReference type="KEGG" id="tzo:THMIRHAT_13460"/>
<dbReference type="PROSITE" id="PS50206">
    <property type="entry name" value="RHODANESE_3"/>
    <property type="match status" value="1"/>
</dbReference>
<dbReference type="CDD" id="cd02440">
    <property type="entry name" value="AdoMet_MTases"/>
    <property type="match status" value="1"/>
</dbReference>
<keyword evidence="3" id="KW-1185">Reference proteome</keyword>
<proteinExistence type="predicted"/>
<dbReference type="SUPFAM" id="SSF52821">
    <property type="entry name" value="Rhodanese/Cell cycle control phosphatase"/>
    <property type="match status" value="1"/>
</dbReference>
<evidence type="ECO:0000313" key="2">
    <source>
        <dbReference type="EMBL" id="BBP43600.1"/>
    </source>
</evidence>
<dbReference type="Gene3D" id="3.40.250.10">
    <property type="entry name" value="Rhodanese-like domain"/>
    <property type="match status" value="1"/>
</dbReference>
<reference evidence="3" key="1">
    <citation type="submission" date="2019-11" db="EMBL/GenBank/DDBJ databases">
        <title>Isolation and characterization of two novel species in the genus Thiomicrorhabdus.</title>
        <authorList>
            <person name="Mochizuki J."/>
            <person name="Kojima H."/>
            <person name="Fukui M."/>
        </authorList>
    </citation>
    <scope>NUCLEOTIDE SEQUENCE [LARGE SCALE GENOMIC DNA]</scope>
    <source>
        <strain evidence="3">AkT22</strain>
    </source>
</reference>
<sequence>MNLPLIDLRNTPEYCAGHLVGATHIPWAELPERLNELPARPALLSIMGSETDCIAAQAYLVSKGYRVKIEVDWQAKLTQKQPGLVSFGTESRILWSPSPLIKEWLTLVQADLHQPLKNLKAIDLGCGGGRDAVFLAQQGLFVKAIEHKPAVLERAQQLAKHHQATIDFKSCDLTDPNCYGEQDFERWDLVVCIRFLNRQLFPVMRQSIRPKGFVVFQTFTEGCEVFGSPKNPNFILKPAELSEVFHDFTILIDRIDSLPDGRPVASFIAQKKG</sequence>
<feature type="domain" description="Rhodanese" evidence="1">
    <location>
        <begin position="2"/>
        <end position="76"/>
    </location>
</feature>
<dbReference type="InterPro" id="IPR036873">
    <property type="entry name" value="Rhodanese-like_dom_sf"/>
</dbReference>
<dbReference type="EMBL" id="AP021888">
    <property type="protein sequence ID" value="BBP43600.1"/>
    <property type="molecule type" value="Genomic_DNA"/>
</dbReference>
<gene>
    <name evidence="2" type="ORF">THMIRHAT_13460</name>
</gene>
<dbReference type="InterPro" id="IPR025714">
    <property type="entry name" value="Methyltranfer_dom"/>
</dbReference>
<dbReference type="AlphaFoldDB" id="A0A6F8PNN4"/>
<protein>
    <recommendedName>
        <fullName evidence="1">Rhodanese domain-containing protein</fullName>
    </recommendedName>
</protein>
<organism evidence="2 3">
    <name type="scientific">Thiosulfativibrio zosterae</name>
    <dbReference type="NCBI Taxonomy" id="2675053"/>
    <lineage>
        <taxon>Bacteria</taxon>
        <taxon>Pseudomonadati</taxon>
        <taxon>Pseudomonadota</taxon>
        <taxon>Gammaproteobacteria</taxon>
        <taxon>Thiotrichales</taxon>
        <taxon>Piscirickettsiaceae</taxon>
        <taxon>Thiosulfativibrio</taxon>
    </lineage>
</organism>
<dbReference type="Proteomes" id="UP000501466">
    <property type="component" value="Chromosome"/>
</dbReference>